<dbReference type="EMBL" id="CP061800">
    <property type="protein sequence ID" value="QTA92122.1"/>
    <property type="molecule type" value="Genomic_DNA"/>
</dbReference>
<protein>
    <submittedName>
        <fullName evidence="1">Uncharacterized protein</fullName>
    </submittedName>
</protein>
<dbReference type="Proteomes" id="UP000663722">
    <property type="component" value="Chromosome"/>
</dbReference>
<accession>A0A975BVH1</accession>
<dbReference type="AlphaFoldDB" id="A0A975BVH1"/>
<gene>
    <name evidence="1" type="ORF">dnm_081970</name>
</gene>
<proteinExistence type="predicted"/>
<evidence type="ECO:0000313" key="1">
    <source>
        <dbReference type="EMBL" id="QTA92122.1"/>
    </source>
</evidence>
<keyword evidence="2" id="KW-1185">Reference proteome</keyword>
<evidence type="ECO:0000313" key="2">
    <source>
        <dbReference type="Proteomes" id="UP000663722"/>
    </source>
</evidence>
<reference evidence="1" key="1">
    <citation type="journal article" date="2021" name="Microb. Physiol.">
        <title>Proteogenomic Insights into the Physiology of Marine, Sulfate-Reducing, Filamentous Desulfonema limicola and Desulfonema magnum.</title>
        <authorList>
            <person name="Schnaars V."/>
            <person name="Wohlbrand L."/>
            <person name="Scheve S."/>
            <person name="Hinrichs C."/>
            <person name="Reinhardt R."/>
            <person name="Rabus R."/>
        </authorList>
    </citation>
    <scope>NUCLEOTIDE SEQUENCE</scope>
    <source>
        <strain evidence="1">4be13</strain>
    </source>
</reference>
<name>A0A975BVH1_9BACT</name>
<organism evidence="1 2">
    <name type="scientific">Desulfonema magnum</name>
    <dbReference type="NCBI Taxonomy" id="45655"/>
    <lineage>
        <taxon>Bacteria</taxon>
        <taxon>Pseudomonadati</taxon>
        <taxon>Thermodesulfobacteriota</taxon>
        <taxon>Desulfobacteria</taxon>
        <taxon>Desulfobacterales</taxon>
        <taxon>Desulfococcaceae</taxon>
        <taxon>Desulfonema</taxon>
    </lineage>
</organism>
<dbReference type="KEGG" id="dmm:dnm_081970"/>
<sequence>MNVVNPFQQNCLRLWAKKQPNLHLLNREEFEKYLCFAYLFDNI</sequence>